<evidence type="ECO:0000256" key="2">
    <source>
        <dbReference type="ARBA" id="ARBA00007885"/>
    </source>
</evidence>
<evidence type="ECO:0000256" key="15">
    <source>
        <dbReference type="SAM" id="SignalP"/>
    </source>
</evidence>
<feature type="disulfide bond" evidence="12">
    <location>
        <begin position="43"/>
        <end position="53"/>
    </location>
</feature>
<dbReference type="EMBL" id="VCAZ01000022">
    <property type="protein sequence ID" value="TSK87527.1"/>
    <property type="molecule type" value="Genomic_DNA"/>
</dbReference>
<feature type="disulfide bond" evidence="12">
    <location>
        <begin position="80"/>
        <end position="98"/>
    </location>
</feature>
<comment type="subcellular location">
    <subcellularLocation>
        <location evidence="1">Cell membrane</location>
        <topology evidence="1">Single-pass type I membrane protein</topology>
    </subcellularLocation>
</comment>
<name>A0A556TVU5_BAGYA</name>
<sequence>MSNDWINLLVLCVLFLALVANARKNFESKVFQLLRDEPENIKCFSETLKDFTCFWEEERKNSQQPFTFFYQYETENSSTCAVSKLLTHRAIDKQLFFCNIPKAQNFVSLKLHVFQGGKELYNRTLFIDHAILLDPPANLTVVSTGKQGELMVSWLPPAVKYIDDMLMYEIRYVAKGSPMRKEIVKASTKLTLRGLQPSTKYKVLVRVKPDGISYNGYWSAWSEPEFGTTSPRDPLIVLLAVFIFLILVLLCLTVLLTHHKFLLKKVWPDIPSPEHKFPGLFTVHKGDFQEWLGHSSGSRWPVHVYTEELPSSLEVLSEVGLAPPLTSHTSPSKPEAISRTADFLTEEPQAVEEASNQLDTQAVHAALTIRWQEPPHSHWLMDQLRAFQEHPEILSNSSLLASQDTYVTLNQHAQRTRGAVQRDDSFEESTPLQVLFASQGSSLTAASDSDIGSLPQSFGSGRLSSQSSLEYPNHTWPSKDPGYTYMAVADSGVSMDYSPTSFSRITDMGNGTIYANEYKNHICGHKLRVKQSSMDMD</sequence>
<dbReference type="InterPro" id="IPR009167">
    <property type="entry name" value="Erythropoietin_rcpt"/>
</dbReference>
<keyword evidence="4" id="KW-1003">Cell membrane</keyword>
<dbReference type="Proteomes" id="UP000319801">
    <property type="component" value="Unassembled WGS sequence"/>
</dbReference>
<evidence type="ECO:0000256" key="11">
    <source>
        <dbReference type="ARBA" id="ARBA00023180"/>
    </source>
</evidence>
<dbReference type="PANTHER" id="PTHR23037">
    <property type="entry name" value="CYTOKINE RECEPTOR"/>
    <property type="match status" value="1"/>
</dbReference>
<dbReference type="InterPro" id="IPR036116">
    <property type="entry name" value="FN3_sf"/>
</dbReference>
<comment type="caution">
    <text evidence="17">The sequence shown here is derived from an EMBL/GenBank/DDBJ whole genome shotgun (WGS) entry which is preliminary data.</text>
</comment>
<evidence type="ECO:0000256" key="1">
    <source>
        <dbReference type="ARBA" id="ARBA00004251"/>
    </source>
</evidence>
<keyword evidence="5 14" id="KW-0812">Transmembrane</keyword>
<dbReference type="Pfam" id="PF09067">
    <property type="entry name" value="EpoR_lig-bind"/>
    <property type="match status" value="1"/>
</dbReference>
<evidence type="ECO:0000256" key="7">
    <source>
        <dbReference type="ARBA" id="ARBA00022989"/>
    </source>
</evidence>
<dbReference type="PIRSF" id="PIRSF001959">
    <property type="entry name" value="EPO_receptor"/>
    <property type="match status" value="1"/>
</dbReference>
<keyword evidence="9 12" id="KW-1015">Disulfide bond</keyword>
<evidence type="ECO:0000259" key="16">
    <source>
        <dbReference type="PROSITE" id="PS50853"/>
    </source>
</evidence>
<evidence type="ECO:0000256" key="4">
    <source>
        <dbReference type="ARBA" id="ARBA00022475"/>
    </source>
</evidence>
<keyword evidence="10 17" id="KW-0675">Receptor</keyword>
<keyword evidence="8 14" id="KW-0472">Membrane</keyword>
<dbReference type="SMART" id="SM00060">
    <property type="entry name" value="FN3"/>
    <property type="match status" value="1"/>
</dbReference>
<dbReference type="GO" id="GO:0009897">
    <property type="term" value="C:external side of plasma membrane"/>
    <property type="evidence" value="ECO:0007669"/>
    <property type="project" value="TreeGrafter"/>
</dbReference>
<dbReference type="InterPro" id="IPR013783">
    <property type="entry name" value="Ig-like_fold"/>
</dbReference>
<evidence type="ECO:0000256" key="13">
    <source>
        <dbReference type="SAM" id="MobiDB-lite"/>
    </source>
</evidence>
<dbReference type="InterPro" id="IPR003961">
    <property type="entry name" value="FN3_dom"/>
</dbReference>
<feature type="region of interest" description="Disordered" evidence="13">
    <location>
        <begin position="456"/>
        <end position="475"/>
    </location>
</feature>
<dbReference type="GO" id="GO:0004896">
    <property type="term" value="F:cytokine receptor activity"/>
    <property type="evidence" value="ECO:0007669"/>
    <property type="project" value="TreeGrafter"/>
</dbReference>
<dbReference type="PANTHER" id="PTHR23037:SF28">
    <property type="entry name" value="ERYTHROPOIETIN RECEPTOR"/>
    <property type="match status" value="1"/>
</dbReference>
<dbReference type="SUPFAM" id="SSF49265">
    <property type="entry name" value="Fibronectin type III"/>
    <property type="match status" value="2"/>
</dbReference>
<keyword evidence="7 14" id="KW-1133">Transmembrane helix</keyword>
<dbReference type="OrthoDB" id="9890439at2759"/>
<feature type="signal peptide" evidence="15">
    <location>
        <begin position="1"/>
        <end position="22"/>
    </location>
</feature>
<accession>A0A556TVU5</accession>
<reference evidence="17 18" key="1">
    <citation type="journal article" date="2019" name="Genome Biol. Evol.">
        <title>Whole-Genome Sequencing of the Giant Devil Catfish, Bagarius yarrelli.</title>
        <authorList>
            <person name="Jiang W."/>
            <person name="Lv Y."/>
            <person name="Cheng L."/>
            <person name="Yang K."/>
            <person name="Chao B."/>
            <person name="Wang X."/>
            <person name="Li Y."/>
            <person name="Pan X."/>
            <person name="You X."/>
            <person name="Zhang Y."/>
            <person name="Yang J."/>
            <person name="Li J."/>
            <person name="Zhang X."/>
            <person name="Liu S."/>
            <person name="Sun C."/>
            <person name="Yang J."/>
            <person name="Shi Q."/>
        </authorList>
    </citation>
    <scope>NUCLEOTIDE SEQUENCE [LARGE SCALE GENOMIC DNA]</scope>
    <source>
        <strain evidence="17">JWS20170419001</strain>
        <tissue evidence="17">Muscle</tissue>
    </source>
</reference>
<organism evidence="17 18">
    <name type="scientific">Bagarius yarrelli</name>
    <name type="common">Goonch</name>
    <name type="synonym">Bagrus yarrelli</name>
    <dbReference type="NCBI Taxonomy" id="175774"/>
    <lineage>
        <taxon>Eukaryota</taxon>
        <taxon>Metazoa</taxon>
        <taxon>Chordata</taxon>
        <taxon>Craniata</taxon>
        <taxon>Vertebrata</taxon>
        <taxon>Euteleostomi</taxon>
        <taxon>Actinopterygii</taxon>
        <taxon>Neopterygii</taxon>
        <taxon>Teleostei</taxon>
        <taxon>Ostariophysi</taxon>
        <taxon>Siluriformes</taxon>
        <taxon>Sisoridae</taxon>
        <taxon>Sisorinae</taxon>
        <taxon>Bagarius</taxon>
    </lineage>
</organism>
<feature type="compositionally biased region" description="Low complexity" evidence="13">
    <location>
        <begin position="456"/>
        <end position="469"/>
    </location>
</feature>
<feature type="transmembrane region" description="Helical" evidence="14">
    <location>
        <begin position="235"/>
        <end position="256"/>
    </location>
</feature>
<evidence type="ECO:0000313" key="17">
    <source>
        <dbReference type="EMBL" id="TSK87527.1"/>
    </source>
</evidence>
<evidence type="ECO:0000256" key="10">
    <source>
        <dbReference type="ARBA" id="ARBA00023170"/>
    </source>
</evidence>
<comment type="similarity">
    <text evidence="2">Belongs to the type I cytokine receptor family. Type 1 subfamily.</text>
</comment>
<protein>
    <recommendedName>
        <fullName evidence="3">Erythropoietin receptor</fullName>
    </recommendedName>
</protein>
<evidence type="ECO:0000256" key="8">
    <source>
        <dbReference type="ARBA" id="ARBA00023136"/>
    </source>
</evidence>
<proteinExistence type="inferred from homology"/>
<evidence type="ECO:0000256" key="3">
    <source>
        <dbReference type="ARBA" id="ARBA00018355"/>
    </source>
</evidence>
<evidence type="ECO:0000256" key="5">
    <source>
        <dbReference type="ARBA" id="ARBA00022692"/>
    </source>
</evidence>
<keyword evidence="11" id="KW-0325">Glycoprotein</keyword>
<feature type="domain" description="Fibronectin type-III" evidence="16">
    <location>
        <begin position="135"/>
        <end position="232"/>
    </location>
</feature>
<evidence type="ECO:0000313" key="18">
    <source>
        <dbReference type="Proteomes" id="UP000319801"/>
    </source>
</evidence>
<keyword evidence="18" id="KW-1185">Reference proteome</keyword>
<evidence type="ECO:0000256" key="6">
    <source>
        <dbReference type="ARBA" id="ARBA00022729"/>
    </source>
</evidence>
<dbReference type="PROSITE" id="PS50853">
    <property type="entry name" value="FN3"/>
    <property type="match status" value="1"/>
</dbReference>
<dbReference type="CDD" id="cd00063">
    <property type="entry name" value="FN3"/>
    <property type="match status" value="1"/>
</dbReference>
<dbReference type="Gene3D" id="2.60.40.10">
    <property type="entry name" value="Immunoglobulins"/>
    <property type="match status" value="2"/>
</dbReference>
<evidence type="ECO:0000256" key="12">
    <source>
        <dbReference type="PIRSR" id="PIRSR001959-2"/>
    </source>
</evidence>
<dbReference type="InterPro" id="IPR015152">
    <property type="entry name" value="Growth/epo_recpt_lig-bind"/>
</dbReference>
<dbReference type="Pfam" id="PF00041">
    <property type="entry name" value="fn3"/>
    <property type="match status" value="1"/>
</dbReference>
<gene>
    <name evidence="17" type="ORF">Baya_4241</name>
</gene>
<feature type="chain" id="PRO_5022195390" description="Erythropoietin receptor" evidence="15">
    <location>
        <begin position="23"/>
        <end position="537"/>
    </location>
</feature>
<evidence type="ECO:0000256" key="9">
    <source>
        <dbReference type="ARBA" id="ARBA00023157"/>
    </source>
</evidence>
<evidence type="ECO:0000256" key="14">
    <source>
        <dbReference type="SAM" id="Phobius"/>
    </source>
</evidence>
<dbReference type="AlphaFoldDB" id="A0A556TVU5"/>
<keyword evidence="6 15" id="KW-0732">Signal</keyword>